<dbReference type="CDD" id="cd06222">
    <property type="entry name" value="RNase_H_like"/>
    <property type="match status" value="1"/>
</dbReference>
<reference evidence="3 4" key="1">
    <citation type="journal article" date="2018" name="Front. Plant Sci.">
        <title>Red Clover (Trifolium pratense) and Zigzag Clover (T. medium) - A Picture of Genomic Similarities and Differences.</title>
        <authorList>
            <person name="Dluhosova J."/>
            <person name="Istvanek J."/>
            <person name="Nedelnik J."/>
            <person name="Repkova J."/>
        </authorList>
    </citation>
    <scope>NUCLEOTIDE SEQUENCE [LARGE SCALE GENOMIC DNA]</scope>
    <source>
        <strain evidence="4">cv. 10/8</strain>
        <tissue evidence="3">Leaf</tissue>
    </source>
</reference>
<evidence type="ECO:0000313" key="3">
    <source>
        <dbReference type="EMBL" id="MCI00245.1"/>
    </source>
</evidence>
<evidence type="ECO:0000259" key="2">
    <source>
        <dbReference type="Pfam" id="PF13456"/>
    </source>
</evidence>
<dbReference type="Proteomes" id="UP000265520">
    <property type="component" value="Unassembled WGS sequence"/>
</dbReference>
<feature type="domain" description="RNase H type-1" evidence="2">
    <location>
        <begin position="35"/>
        <end position="109"/>
    </location>
</feature>
<dbReference type="InterPro" id="IPR036397">
    <property type="entry name" value="RNaseH_sf"/>
</dbReference>
<accession>A0A392NP30</accession>
<keyword evidence="4" id="KW-1185">Reference proteome</keyword>
<dbReference type="EMBL" id="LXQA010042657">
    <property type="protein sequence ID" value="MCI00245.1"/>
    <property type="molecule type" value="Genomic_DNA"/>
</dbReference>
<dbReference type="SUPFAM" id="SSF53098">
    <property type="entry name" value="Ribonuclease H-like"/>
    <property type="match status" value="1"/>
</dbReference>
<dbReference type="InterPro" id="IPR044730">
    <property type="entry name" value="RNase_H-like_dom_plant"/>
</dbReference>
<sequence length="121" mass="13555">FVILKAFNVKIHPPNTPKIKEILWHPPLTSWTKCNSDGAAHGSPGNAACGGVFRDYQANFLGCYAFNIGVTYALLVELMGAILAIEIAFEKGWHRLWLEIDSQLVTLAFKQHHIISWTLHN</sequence>
<dbReference type="Gene3D" id="3.30.420.10">
    <property type="entry name" value="Ribonuclease H-like superfamily/Ribonuclease H"/>
    <property type="match status" value="1"/>
</dbReference>
<protein>
    <submittedName>
        <fullName evidence="3">Ribonuclease H protein</fullName>
    </submittedName>
</protein>
<evidence type="ECO:0000313" key="4">
    <source>
        <dbReference type="Proteomes" id="UP000265520"/>
    </source>
</evidence>
<keyword evidence="1" id="KW-1133">Transmembrane helix</keyword>
<dbReference type="InterPro" id="IPR012337">
    <property type="entry name" value="RNaseH-like_sf"/>
</dbReference>
<comment type="caution">
    <text evidence="3">The sequence shown here is derived from an EMBL/GenBank/DDBJ whole genome shotgun (WGS) entry which is preliminary data.</text>
</comment>
<dbReference type="Pfam" id="PF13456">
    <property type="entry name" value="RVT_3"/>
    <property type="match status" value="1"/>
</dbReference>
<organism evidence="3 4">
    <name type="scientific">Trifolium medium</name>
    <dbReference type="NCBI Taxonomy" id="97028"/>
    <lineage>
        <taxon>Eukaryota</taxon>
        <taxon>Viridiplantae</taxon>
        <taxon>Streptophyta</taxon>
        <taxon>Embryophyta</taxon>
        <taxon>Tracheophyta</taxon>
        <taxon>Spermatophyta</taxon>
        <taxon>Magnoliopsida</taxon>
        <taxon>eudicotyledons</taxon>
        <taxon>Gunneridae</taxon>
        <taxon>Pentapetalae</taxon>
        <taxon>rosids</taxon>
        <taxon>fabids</taxon>
        <taxon>Fabales</taxon>
        <taxon>Fabaceae</taxon>
        <taxon>Papilionoideae</taxon>
        <taxon>50 kb inversion clade</taxon>
        <taxon>NPAAA clade</taxon>
        <taxon>Hologalegina</taxon>
        <taxon>IRL clade</taxon>
        <taxon>Trifolieae</taxon>
        <taxon>Trifolium</taxon>
    </lineage>
</organism>
<feature type="non-terminal residue" evidence="3">
    <location>
        <position position="1"/>
    </location>
</feature>
<keyword evidence="1" id="KW-0472">Membrane</keyword>
<dbReference type="InterPro" id="IPR053151">
    <property type="entry name" value="RNase_H-like"/>
</dbReference>
<dbReference type="InterPro" id="IPR002156">
    <property type="entry name" value="RNaseH_domain"/>
</dbReference>
<name>A0A392NP30_9FABA</name>
<dbReference type="PANTHER" id="PTHR47723">
    <property type="entry name" value="OS05G0353850 PROTEIN"/>
    <property type="match status" value="1"/>
</dbReference>
<feature type="non-terminal residue" evidence="3">
    <location>
        <position position="121"/>
    </location>
</feature>
<keyword evidence="1" id="KW-0812">Transmembrane</keyword>
<proteinExistence type="predicted"/>
<dbReference type="GO" id="GO:0004523">
    <property type="term" value="F:RNA-DNA hybrid ribonuclease activity"/>
    <property type="evidence" value="ECO:0007669"/>
    <property type="project" value="InterPro"/>
</dbReference>
<dbReference type="AlphaFoldDB" id="A0A392NP30"/>
<feature type="transmembrane region" description="Helical" evidence="1">
    <location>
        <begin position="64"/>
        <end position="89"/>
    </location>
</feature>
<dbReference type="GO" id="GO:0003676">
    <property type="term" value="F:nucleic acid binding"/>
    <property type="evidence" value="ECO:0007669"/>
    <property type="project" value="InterPro"/>
</dbReference>
<evidence type="ECO:0000256" key="1">
    <source>
        <dbReference type="SAM" id="Phobius"/>
    </source>
</evidence>
<dbReference type="PANTHER" id="PTHR47723:SF23">
    <property type="entry name" value="REVERSE TRANSCRIPTASE-LIKE PROTEIN"/>
    <property type="match status" value="1"/>
</dbReference>